<gene>
    <name evidence="2" type="ORF">AALT52_01210</name>
</gene>
<dbReference type="EMBL" id="JBCLUF010000003">
    <property type="protein sequence ID" value="MEY8661517.1"/>
    <property type="molecule type" value="Genomic_DNA"/>
</dbReference>
<keyword evidence="3" id="KW-1185">Reference proteome</keyword>
<evidence type="ECO:0000313" key="3">
    <source>
        <dbReference type="Proteomes" id="UP001565236"/>
    </source>
</evidence>
<evidence type="ECO:0000313" key="2">
    <source>
        <dbReference type="EMBL" id="MEY8661517.1"/>
    </source>
</evidence>
<dbReference type="RefSeq" id="WP_369940264.1">
    <property type="nucleotide sequence ID" value="NZ_JBCLUF010000003.1"/>
</dbReference>
<protein>
    <recommendedName>
        <fullName evidence="4">Pathogenicity island protein</fullName>
    </recommendedName>
</protein>
<organism evidence="2 3">
    <name type="scientific">Ligilactobacillus faecis</name>
    <dbReference type="NCBI Taxonomy" id="762833"/>
    <lineage>
        <taxon>Bacteria</taxon>
        <taxon>Bacillati</taxon>
        <taxon>Bacillota</taxon>
        <taxon>Bacilli</taxon>
        <taxon>Lactobacillales</taxon>
        <taxon>Lactobacillaceae</taxon>
        <taxon>Ligilactobacillus</taxon>
    </lineage>
</organism>
<accession>A0ABV4DP35</accession>
<feature type="region of interest" description="Disordered" evidence="1">
    <location>
        <begin position="87"/>
        <end position="111"/>
    </location>
</feature>
<comment type="caution">
    <text evidence="2">The sequence shown here is derived from an EMBL/GenBank/DDBJ whole genome shotgun (WGS) entry which is preliminary data.</text>
</comment>
<name>A0ABV4DP35_9LACO</name>
<dbReference type="Proteomes" id="UP001565236">
    <property type="component" value="Unassembled WGS sequence"/>
</dbReference>
<evidence type="ECO:0000256" key="1">
    <source>
        <dbReference type="SAM" id="MobiDB-lite"/>
    </source>
</evidence>
<feature type="compositionally biased region" description="Basic residues" evidence="1">
    <location>
        <begin position="92"/>
        <end position="102"/>
    </location>
</feature>
<proteinExistence type="predicted"/>
<sequence>MDNNYNDSFDNELANIIEKQRQLQIDKNKLVDSYFRRIGLTLATKMGYPVRGEFVEGKIDFDVLMDVVEKGSEWYKTQYPDYKSGYEERKKQLASKRRKRSQKERSLRDVR</sequence>
<evidence type="ECO:0008006" key="4">
    <source>
        <dbReference type="Google" id="ProtNLM"/>
    </source>
</evidence>
<reference evidence="2 3" key="1">
    <citation type="submission" date="2024-03" db="EMBL/GenBank/DDBJ databases">
        <title>Mouse gut bacterial collection (mGBC) of GemPharmatech.</title>
        <authorList>
            <person name="He Y."/>
            <person name="Dong L."/>
            <person name="Wu D."/>
            <person name="Gao X."/>
            <person name="Lin Z."/>
        </authorList>
    </citation>
    <scope>NUCLEOTIDE SEQUENCE [LARGE SCALE GENOMIC DNA]</scope>
    <source>
        <strain evidence="2 3">15-30</strain>
    </source>
</reference>